<dbReference type="GO" id="GO:0016787">
    <property type="term" value="F:hydrolase activity"/>
    <property type="evidence" value="ECO:0007669"/>
    <property type="project" value="UniProtKB-KW"/>
</dbReference>
<evidence type="ECO:0000259" key="2">
    <source>
        <dbReference type="Pfam" id="PF12697"/>
    </source>
</evidence>
<dbReference type="GO" id="GO:0005524">
    <property type="term" value="F:ATP binding"/>
    <property type="evidence" value="ECO:0007669"/>
    <property type="project" value="InterPro"/>
</dbReference>
<evidence type="ECO:0000256" key="1">
    <source>
        <dbReference type="SAM" id="SignalP"/>
    </source>
</evidence>
<reference evidence="3" key="1">
    <citation type="submission" date="2023-06" db="EMBL/GenBank/DDBJ databases">
        <title>Genome-scale phylogeny and comparative genomics of the fungal order Sordariales.</title>
        <authorList>
            <consortium name="Lawrence Berkeley National Laboratory"/>
            <person name="Hensen N."/>
            <person name="Bonometti L."/>
            <person name="Westerberg I."/>
            <person name="Brannstrom I.O."/>
            <person name="Guillou S."/>
            <person name="Cros-Aarteil S."/>
            <person name="Calhoun S."/>
            <person name="Haridas S."/>
            <person name="Kuo A."/>
            <person name="Mondo S."/>
            <person name="Pangilinan J."/>
            <person name="Riley R."/>
            <person name="Labutti K."/>
            <person name="Andreopoulos B."/>
            <person name="Lipzen A."/>
            <person name="Chen C."/>
            <person name="Yanf M."/>
            <person name="Daum C."/>
            <person name="Ng V."/>
            <person name="Clum A."/>
            <person name="Steindorff A."/>
            <person name="Ohm R."/>
            <person name="Martin F."/>
            <person name="Silar P."/>
            <person name="Natvig D."/>
            <person name="Lalanne C."/>
            <person name="Gautier V."/>
            <person name="Ament-Velasquez S.L."/>
            <person name="Kruys A."/>
            <person name="Hutchinson M.I."/>
            <person name="Powell A.J."/>
            <person name="Barry K."/>
            <person name="Miller A.N."/>
            <person name="Grigoriev I.V."/>
            <person name="Debuchy R."/>
            <person name="Gladieux P."/>
            <person name="Thoren M.H."/>
            <person name="Johannesson H."/>
        </authorList>
    </citation>
    <scope>NUCLEOTIDE SEQUENCE</scope>
    <source>
        <strain evidence="3">SMH2532-1</strain>
    </source>
</reference>
<keyword evidence="3" id="KW-0378">Hydrolase</keyword>
<dbReference type="AlphaFoldDB" id="A0AA39YJ22"/>
<comment type="caution">
    <text evidence="3">The sequence shown here is derived from an EMBL/GenBank/DDBJ whole genome shotgun (WGS) entry which is preliminary data.</text>
</comment>
<organism evidence="3 4">
    <name type="scientific">Cercophora newfieldiana</name>
    <dbReference type="NCBI Taxonomy" id="92897"/>
    <lineage>
        <taxon>Eukaryota</taxon>
        <taxon>Fungi</taxon>
        <taxon>Dikarya</taxon>
        <taxon>Ascomycota</taxon>
        <taxon>Pezizomycotina</taxon>
        <taxon>Sordariomycetes</taxon>
        <taxon>Sordariomycetidae</taxon>
        <taxon>Sordariales</taxon>
        <taxon>Lasiosphaeriaceae</taxon>
        <taxon>Cercophora</taxon>
    </lineage>
</organism>
<keyword evidence="1" id="KW-0732">Signal</keyword>
<sequence length="395" mass="42710">MASIIAAIIVAALTIKKSKASPTNDPRPCVQLEVPVSIDTTAIKWLQPKVDNNIEAVDWVRFQTTRTSPNTTESAIGQITIKKTFKINGQLCVPPKGSKSSILQIATHGGGFDKRYWDAEIKPKEYSYVQAALAEGYSIFTYDRLGTGLSSKPDAYTDMQLNIHVEILRALTALARSGKLISASKRLSGSKDAQLTAYQPSKIVHVGHSIGSITSVGLITHYPAESDGLIATGFLHTNIPIPGLNVGSWGFEFARQSNPVLFKDHGSGYLVSGTKYNIQLNFLRAGSFEPEVLDYAFKIRQPIAVSEFKSILTAFGPDFGKFEGPVQLVIGENDYGVCGGDCNGTYSLDEIKQIYASAKDVAVHVQPGTGHGLTLSTNATAGYKVSFEFLRKNGL</sequence>
<keyword evidence="4" id="KW-1185">Reference proteome</keyword>
<protein>
    <submittedName>
        <fullName evidence="3">Alpha/Beta hydrolase protein</fullName>
    </submittedName>
</protein>
<dbReference type="PROSITE" id="PS00178">
    <property type="entry name" value="AA_TRNA_LIGASE_I"/>
    <property type="match status" value="1"/>
</dbReference>
<dbReference type="EMBL" id="JAULSV010000002">
    <property type="protein sequence ID" value="KAK0652452.1"/>
    <property type="molecule type" value="Genomic_DNA"/>
</dbReference>
<dbReference type="InterPro" id="IPR029058">
    <property type="entry name" value="AB_hydrolase_fold"/>
</dbReference>
<feature type="signal peptide" evidence="1">
    <location>
        <begin position="1"/>
        <end position="20"/>
    </location>
</feature>
<proteinExistence type="predicted"/>
<dbReference type="InterPro" id="IPR000073">
    <property type="entry name" value="AB_hydrolase_1"/>
</dbReference>
<dbReference type="GO" id="GO:0006418">
    <property type="term" value="P:tRNA aminoacylation for protein translation"/>
    <property type="evidence" value="ECO:0007669"/>
    <property type="project" value="InterPro"/>
</dbReference>
<dbReference type="GO" id="GO:0004812">
    <property type="term" value="F:aminoacyl-tRNA ligase activity"/>
    <property type="evidence" value="ECO:0007669"/>
    <property type="project" value="InterPro"/>
</dbReference>
<feature type="chain" id="PRO_5041319041" evidence="1">
    <location>
        <begin position="21"/>
        <end position="395"/>
    </location>
</feature>
<dbReference type="Pfam" id="PF12697">
    <property type="entry name" value="Abhydrolase_6"/>
    <property type="match status" value="1"/>
</dbReference>
<accession>A0AA39YJ22</accession>
<dbReference type="InterPro" id="IPR001412">
    <property type="entry name" value="aa-tRNA-synth_I_CS"/>
</dbReference>
<feature type="domain" description="AB hydrolase-1" evidence="2">
    <location>
        <begin position="108"/>
        <end position="376"/>
    </location>
</feature>
<name>A0AA39YJ22_9PEZI</name>
<dbReference type="SUPFAM" id="SSF53474">
    <property type="entry name" value="alpha/beta-Hydrolases"/>
    <property type="match status" value="1"/>
</dbReference>
<dbReference type="Proteomes" id="UP001174936">
    <property type="component" value="Unassembled WGS sequence"/>
</dbReference>
<dbReference type="Gene3D" id="3.40.50.1820">
    <property type="entry name" value="alpha/beta hydrolase"/>
    <property type="match status" value="1"/>
</dbReference>
<gene>
    <name evidence="3" type="ORF">B0T16DRAFT_369140</name>
</gene>
<evidence type="ECO:0000313" key="3">
    <source>
        <dbReference type="EMBL" id="KAK0652452.1"/>
    </source>
</evidence>
<evidence type="ECO:0000313" key="4">
    <source>
        <dbReference type="Proteomes" id="UP001174936"/>
    </source>
</evidence>